<organism evidence="1">
    <name type="scientific">Arundo donax</name>
    <name type="common">Giant reed</name>
    <name type="synonym">Donax arundinaceus</name>
    <dbReference type="NCBI Taxonomy" id="35708"/>
    <lineage>
        <taxon>Eukaryota</taxon>
        <taxon>Viridiplantae</taxon>
        <taxon>Streptophyta</taxon>
        <taxon>Embryophyta</taxon>
        <taxon>Tracheophyta</taxon>
        <taxon>Spermatophyta</taxon>
        <taxon>Magnoliopsida</taxon>
        <taxon>Liliopsida</taxon>
        <taxon>Poales</taxon>
        <taxon>Poaceae</taxon>
        <taxon>PACMAD clade</taxon>
        <taxon>Arundinoideae</taxon>
        <taxon>Arundineae</taxon>
        <taxon>Arundo</taxon>
    </lineage>
</organism>
<protein>
    <submittedName>
        <fullName evidence="1">Uncharacterized protein</fullName>
    </submittedName>
</protein>
<name>A0A0A9EGV2_ARUDO</name>
<evidence type="ECO:0000313" key="1">
    <source>
        <dbReference type="EMBL" id="JAD95267.1"/>
    </source>
</evidence>
<accession>A0A0A9EGV2</accession>
<dbReference type="AlphaFoldDB" id="A0A0A9EGV2"/>
<reference evidence="1" key="1">
    <citation type="submission" date="2014-09" db="EMBL/GenBank/DDBJ databases">
        <authorList>
            <person name="Magalhaes I.L.F."/>
            <person name="Oliveira U."/>
            <person name="Santos F.R."/>
            <person name="Vidigal T.H.D.A."/>
            <person name="Brescovit A.D."/>
            <person name="Santos A.J."/>
        </authorList>
    </citation>
    <scope>NUCLEOTIDE SEQUENCE</scope>
    <source>
        <tissue evidence="1">Shoot tissue taken approximately 20 cm above the soil surface</tissue>
    </source>
</reference>
<reference evidence="1" key="2">
    <citation type="journal article" date="2015" name="Data Brief">
        <title>Shoot transcriptome of the giant reed, Arundo donax.</title>
        <authorList>
            <person name="Barrero R.A."/>
            <person name="Guerrero F.D."/>
            <person name="Moolhuijzen P."/>
            <person name="Goolsby J.A."/>
            <person name="Tidwell J."/>
            <person name="Bellgard S.E."/>
            <person name="Bellgard M.I."/>
        </authorList>
    </citation>
    <scope>NUCLEOTIDE SEQUENCE</scope>
    <source>
        <tissue evidence="1">Shoot tissue taken approximately 20 cm above the soil surface</tissue>
    </source>
</reference>
<proteinExistence type="predicted"/>
<sequence>MSQKTYLRSNAPTYRPMLLKSIVEPIPVAQAFWDLPLLQG</sequence>
<dbReference type="EMBL" id="GBRH01202628">
    <property type="protein sequence ID" value="JAD95267.1"/>
    <property type="molecule type" value="Transcribed_RNA"/>
</dbReference>